<feature type="binding site" evidence="2">
    <location>
        <position position="102"/>
    </location>
    <ligand>
        <name>Fe cation</name>
        <dbReference type="ChEBI" id="CHEBI:24875"/>
    </ligand>
</feature>
<keyword evidence="2" id="KW-0479">Metal-binding</keyword>
<dbReference type="InterPro" id="IPR003829">
    <property type="entry name" value="Pirin_N_dom"/>
</dbReference>
<protein>
    <submittedName>
        <fullName evidence="6">Pirin family protein</fullName>
    </submittedName>
</protein>
<dbReference type="Pfam" id="PF17954">
    <property type="entry name" value="Pirin_C_2"/>
    <property type="match status" value="1"/>
</dbReference>
<dbReference type="InterPro" id="IPR014710">
    <property type="entry name" value="RmlC-like_jellyroll"/>
</dbReference>
<reference evidence="6 7" key="1">
    <citation type="submission" date="2019-09" db="EMBL/GenBank/DDBJ databases">
        <title>Genomes of family Cryomorphaceae.</title>
        <authorList>
            <person name="Bowman J.P."/>
        </authorList>
    </citation>
    <scope>NUCLEOTIDE SEQUENCE [LARGE SCALE GENOMIC DNA]</scope>
    <source>
        <strain evidence="6 7">LMG 25704</strain>
    </source>
</reference>
<evidence type="ECO:0000256" key="2">
    <source>
        <dbReference type="PIRSR" id="PIRSR006232-1"/>
    </source>
</evidence>
<sequence length="241" mass="27307">MEKVIHRSSDRGHANHGWLDTHHTFSFANWYNPNQMHFGVLRVLNDDIVAPEKGFGQHPHADMEIVSIPLRGALTHRDTMGNAQAITTGEVQVMSAGTGLQHSEFNESREEEVNFLQLWIFPEKRGVEPRYEQKKFESENRVNGWQQVVRPREEDGDGLWINQNAYMHLVDLESGKSSDYTVNSSGNGVYFFVIEGEVAIGDEQLNRRDGIGIWDVDSISVSASKDSQILAIEVPMELPNF</sequence>
<dbReference type="CDD" id="cd02910">
    <property type="entry name" value="cupin_Yhhw_N"/>
    <property type="match status" value="1"/>
</dbReference>
<comment type="cofactor">
    <cofactor evidence="2">
        <name>Fe cation</name>
        <dbReference type="ChEBI" id="CHEBI:24875"/>
    </cofactor>
    <text evidence="2">Binds 1 Fe cation per subunit.</text>
</comment>
<evidence type="ECO:0000259" key="4">
    <source>
        <dbReference type="Pfam" id="PF02678"/>
    </source>
</evidence>
<gene>
    <name evidence="6" type="ORF">F8C67_01550</name>
</gene>
<dbReference type="SUPFAM" id="SSF51182">
    <property type="entry name" value="RmlC-like cupins"/>
    <property type="match status" value="1"/>
</dbReference>
<feature type="domain" description="Pirin N-terminal" evidence="4">
    <location>
        <begin position="13"/>
        <end position="120"/>
    </location>
</feature>
<keyword evidence="7" id="KW-1185">Reference proteome</keyword>
<organism evidence="6 7">
    <name type="scientific">Phaeocystidibacter luteus</name>
    <dbReference type="NCBI Taxonomy" id="911197"/>
    <lineage>
        <taxon>Bacteria</taxon>
        <taxon>Pseudomonadati</taxon>
        <taxon>Bacteroidota</taxon>
        <taxon>Flavobacteriia</taxon>
        <taxon>Flavobacteriales</taxon>
        <taxon>Phaeocystidibacteraceae</taxon>
        <taxon>Phaeocystidibacter</taxon>
    </lineage>
</organism>
<dbReference type="InterPro" id="IPR041602">
    <property type="entry name" value="Quercetinase_C"/>
</dbReference>
<keyword evidence="2" id="KW-0408">Iron</keyword>
<comment type="caution">
    <text evidence="6">The sequence shown here is derived from an EMBL/GenBank/DDBJ whole genome shotgun (WGS) entry which is preliminary data.</text>
</comment>
<proteinExistence type="inferred from homology"/>
<dbReference type="AlphaFoldDB" id="A0A6N6RLK1"/>
<dbReference type="EMBL" id="WBVO01000001">
    <property type="protein sequence ID" value="KAB2814447.1"/>
    <property type="molecule type" value="Genomic_DNA"/>
</dbReference>
<dbReference type="InterPro" id="IPR012093">
    <property type="entry name" value="Pirin"/>
</dbReference>
<feature type="domain" description="Quercetin 2,3-dioxygenase C-terminal cupin" evidence="5">
    <location>
        <begin position="152"/>
        <end position="234"/>
    </location>
</feature>
<dbReference type="OrthoDB" id="321327at2"/>
<dbReference type="GO" id="GO:0046872">
    <property type="term" value="F:metal ion binding"/>
    <property type="evidence" value="ECO:0007669"/>
    <property type="project" value="UniProtKB-KW"/>
</dbReference>
<dbReference type="Proteomes" id="UP000468650">
    <property type="component" value="Unassembled WGS sequence"/>
</dbReference>
<dbReference type="Pfam" id="PF02678">
    <property type="entry name" value="Pirin"/>
    <property type="match status" value="1"/>
</dbReference>
<dbReference type="Gene3D" id="2.60.120.10">
    <property type="entry name" value="Jelly Rolls"/>
    <property type="match status" value="2"/>
</dbReference>
<feature type="binding site" evidence="2">
    <location>
        <position position="60"/>
    </location>
    <ligand>
        <name>Fe cation</name>
        <dbReference type="ChEBI" id="CHEBI:24875"/>
    </ligand>
</feature>
<feature type="binding site" evidence="2">
    <location>
        <position position="58"/>
    </location>
    <ligand>
        <name>Fe cation</name>
        <dbReference type="ChEBI" id="CHEBI:24875"/>
    </ligand>
</feature>
<comment type="similarity">
    <text evidence="1 3">Belongs to the pirin family.</text>
</comment>
<evidence type="ECO:0000256" key="1">
    <source>
        <dbReference type="ARBA" id="ARBA00008416"/>
    </source>
</evidence>
<evidence type="ECO:0000259" key="5">
    <source>
        <dbReference type="Pfam" id="PF17954"/>
    </source>
</evidence>
<evidence type="ECO:0000313" key="7">
    <source>
        <dbReference type="Proteomes" id="UP000468650"/>
    </source>
</evidence>
<feature type="binding site" evidence="2">
    <location>
        <position position="104"/>
    </location>
    <ligand>
        <name>Fe cation</name>
        <dbReference type="ChEBI" id="CHEBI:24875"/>
    </ligand>
</feature>
<dbReference type="PIRSF" id="PIRSF006232">
    <property type="entry name" value="Pirin"/>
    <property type="match status" value="1"/>
</dbReference>
<dbReference type="RefSeq" id="WP_151666027.1">
    <property type="nucleotide sequence ID" value="NZ_WBVO01000001.1"/>
</dbReference>
<name>A0A6N6RLK1_9FLAO</name>
<dbReference type="PANTHER" id="PTHR43212:SF3">
    <property type="entry name" value="QUERCETIN 2,3-DIOXYGENASE"/>
    <property type="match status" value="1"/>
</dbReference>
<dbReference type="InterPro" id="IPR011051">
    <property type="entry name" value="RmlC_Cupin_sf"/>
</dbReference>
<dbReference type="PANTHER" id="PTHR43212">
    <property type="entry name" value="QUERCETIN 2,3-DIOXYGENASE"/>
    <property type="match status" value="1"/>
</dbReference>
<evidence type="ECO:0000256" key="3">
    <source>
        <dbReference type="RuleBase" id="RU003457"/>
    </source>
</evidence>
<accession>A0A6N6RLK1</accession>
<evidence type="ECO:0000313" key="6">
    <source>
        <dbReference type="EMBL" id="KAB2814447.1"/>
    </source>
</evidence>